<evidence type="ECO:0000313" key="5">
    <source>
        <dbReference type="Proteomes" id="UP000017747"/>
    </source>
</evidence>
<evidence type="ECO:0000256" key="3">
    <source>
        <dbReference type="SAM" id="MobiDB-lite"/>
    </source>
</evidence>
<keyword evidence="5" id="KW-1185">Reference proteome</keyword>
<accession>V7I6A1</accession>
<dbReference type="EMBL" id="AXUN02000068">
    <property type="protein sequence ID" value="ETA81740.1"/>
    <property type="molecule type" value="Genomic_DNA"/>
</dbReference>
<organism evidence="4 5">
    <name type="scientific">Youngiibacter fragilis 232.1</name>
    <dbReference type="NCBI Taxonomy" id="994573"/>
    <lineage>
        <taxon>Bacteria</taxon>
        <taxon>Bacillati</taxon>
        <taxon>Bacillota</taxon>
        <taxon>Clostridia</taxon>
        <taxon>Eubacteriales</taxon>
        <taxon>Clostridiaceae</taxon>
        <taxon>Youngiibacter</taxon>
    </lineage>
</organism>
<dbReference type="PANTHER" id="PTHR43384">
    <property type="entry name" value="SEPTUM SITE-DETERMINING PROTEIN MIND HOMOLOG, CHLOROPLASTIC-RELATED"/>
    <property type="match status" value="1"/>
</dbReference>
<keyword evidence="2" id="KW-0067">ATP-binding</keyword>
<dbReference type="GO" id="GO:0051782">
    <property type="term" value="P:negative regulation of cell division"/>
    <property type="evidence" value="ECO:0007669"/>
    <property type="project" value="TreeGrafter"/>
</dbReference>
<dbReference type="Proteomes" id="UP000017747">
    <property type="component" value="Unassembled WGS sequence"/>
</dbReference>
<dbReference type="PATRIC" id="fig|994573.3.peg.924"/>
<dbReference type="GO" id="GO:0005524">
    <property type="term" value="F:ATP binding"/>
    <property type="evidence" value="ECO:0007669"/>
    <property type="project" value="UniProtKB-KW"/>
</dbReference>
<evidence type="ECO:0000256" key="1">
    <source>
        <dbReference type="ARBA" id="ARBA00022741"/>
    </source>
</evidence>
<evidence type="ECO:0000256" key="2">
    <source>
        <dbReference type="ARBA" id="ARBA00022840"/>
    </source>
</evidence>
<dbReference type="Gene3D" id="3.40.50.300">
    <property type="entry name" value="P-loop containing nucleotide triphosphate hydrolases"/>
    <property type="match status" value="1"/>
</dbReference>
<protein>
    <submittedName>
        <fullName evidence="4">ATPase AAA</fullName>
    </submittedName>
</protein>
<dbReference type="GO" id="GO:0005829">
    <property type="term" value="C:cytosol"/>
    <property type="evidence" value="ECO:0007669"/>
    <property type="project" value="TreeGrafter"/>
</dbReference>
<dbReference type="OrthoDB" id="1705293at2"/>
<dbReference type="STRING" id="994573.T472_0204915"/>
<dbReference type="PANTHER" id="PTHR43384:SF6">
    <property type="entry name" value="SEPTUM SITE-DETERMINING PROTEIN MIND HOMOLOG, CHLOROPLASTIC"/>
    <property type="match status" value="1"/>
</dbReference>
<name>V7I6A1_9CLOT</name>
<dbReference type="GO" id="GO:0016887">
    <property type="term" value="F:ATP hydrolysis activity"/>
    <property type="evidence" value="ECO:0007669"/>
    <property type="project" value="TreeGrafter"/>
</dbReference>
<dbReference type="GO" id="GO:0009898">
    <property type="term" value="C:cytoplasmic side of plasma membrane"/>
    <property type="evidence" value="ECO:0007669"/>
    <property type="project" value="TreeGrafter"/>
</dbReference>
<gene>
    <name evidence="4" type="ORF">T472_0204915</name>
</gene>
<dbReference type="RefSeq" id="WP_023863361.1">
    <property type="nucleotide sequence ID" value="NZ_AXUN02000068.1"/>
</dbReference>
<proteinExistence type="predicted"/>
<evidence type="ECO:0000313" key="4">
    <source>
        <dbReference type="EMBL" id="ETA81740.1"/>
    </source>
</evidence>
<sequence length="271" mass="29697">MLNFKKNGIFTRQAPREDAPPKQEPQGGILAVWGSPGSGKTVTAVKIAKHLADRKKNVVLLLCDMTAPMLPCICPPSDLESEHSLGSILAAAHVTEPLIKHNLVTLKKHKHLTILGMKKGENEYTYPPYEQLQAQELMDGLRETAPFVVADCGSYIANDILSAVALMEADSVLRLANADLKSVSYLSSQLPLLRDSKWDAEKQYKVAGNVKPRQAGEQIGQALGSVAFTLTHSPELEEQYLAGNLLADLSLKDSRQFRKEIEKIAKEVFGV</sequence>
<keyword evidence="1" id="KW-0547">Nucleotide-binding</keyword>
<dbReference type="InterPro" id="IPR027417">
    <property type="entry name" value="P-loop_NTPase"/>
</dbReference>
<dbReference type="InterPro" id="IPR050625">
    <property type="entry name" value="ParA/MinD_ATPase"/>
</dbReference>
<dbReference type="eggNOG" id="COG0455">
    <property type="taxonomic scope" value="Bacteria"/>
</dbReference>
<reference evidence="4 5" key="1">
    <citation type="journal article" date="2014" name="Genome Announc.">
        <title>Genome Sequence of Youngiibacter fragilis, the Type Strain of the Genus Youngiibacter.</title>
        <authorList>
            <person name="Wawrik C.B."/>
            <person name="Callaghan A.V."/>
            <person name="Stamps B.W."/>
            <person name="Wawrik B."/>
        </authorList>
    </citation>
    <scope>NUCLEOTIDE SEQUENCE [LARGE SCALE GENOMIC DNA]</scope>
    <source>
        <strain evidence="4 5">232.1</strain>
    </source>
</reference>
<comment type="caution">
    <text evidence="4">The sequence shown here is derived from an EMBL/GenBank/DDBJ whole genome shotgun (WGS) entry which is preliminary data.</text>
</comment>
<dbReference type="SUPFAM" id="SSF52540">
    <property type="entry name" value="P-loop containing nucleoside triphosphate hydrolases"/>
    <property type="match status" value="1"/>
</dbReference>
<feature type="region of interest" description="Disordered" evidence="3">
    <location>
        <begin position="1"/>
        <end position="28"/>
    </location>
</feature>
<dbReference type="AlphaFoldDB" id="V7I6A1"/>